<evidence type="ECO:0000259" key="2">
    <source>
        <dbReference type="PROSITE" id="PS51084"/>
    </source>
</evidence>
<proteinExistence type="predicted"/>
<dbReference type="GO" id="GO:0008168">
    <property type="term" value="F:methyltransferase activity"/>
    <property type="evidence" value="ECO:0007669"/>
    <property type="project" value="UniProtKB-KW"/>
</dbReference>
<comment type="caution">
    <text evidence="3">The sequence shown here is derived from an EMBL/GenBank/DDBJ whole genome shotgun (WGS) entry which is preliminary data.</text>
</comment>
<feature type="short sequence motif" description="Histidine triad motif" evidence="1">
    <location>
        <begin position="108"/>
        <end position="112"/>
    </location>
</feature>
<dbReference type="GO" id="GO:0032259">
    <property type="term" value="P:methylation"/>
    <property type="evidence" value="ECO:0007669"/>
    <property type="project" value="UniProtKB-KW"/>
</dbReference>
<keyword evidence="3" id="KW-0808">Transferase</keyword>
<evidence type="ECO:0000313" key="3">
    <source>
        <dbReference type="EMBL" id="MFI7261350.1"/>
    </source>
</evidence>
<dbReference type="InterPro" id="IPR001310">
    <property type="entry name" value="Histidine_triad_HIT"/>
</dbReference>
<dbReference type="PANTHER" id="PTHR46648">
    <property type="entry name" value="HIT FAMILY PROTEIN 1"/>
    <property type="match status" value="1"/>
</dbReference>
<organism evidence="3 4">
    <name type="scientific">Micromonospora maritima</name>
    <dbReference type="NCBI Taxonomy" id="986711"/>
    <lineage>
        <taxon>Bacteria</taxon>
        <taxon>Bacillati</taxon>
        <taxon>Actinomycetota</taxon>
        <taxon>Actinomycetes</taxon>
        <taxon>Micromonosporales</taxon>
        <taxon>Micromonosporaceae</taxon>
        <taxon>Micromonospora</taxon>
    </lineage>
</organism>
<dbReference type="PROSITE" id="PS00892">
    <property type="entry name" value="HIT_1"/>
    <property type="match status" value="1"/>
</dbReference>
<dbReference type="EMBL" id="JBITLE010000001">
    <property type="protein sequence ID" value="MFI7261350.1"/>
    <property type="molecule type" value="Genomic_DNA"/>
</dbReference>
<protein>
    <submittedName>
        <fullName evidence="3">HIT family protein</fullName>
        <ecNumber evidence="3">2.1.1.-</ecNumber>
    </submittedName>
</protein>
<sequence length="161" mass="17509">MTLTGDELAQAEGCIFCAIVRGEAEASLVHQDDEILAFMDVHPVTPGHLLVVPRLHAVGLKDLPEDVGGRMWTQAHRLAGALRRSTLRCEGVNLFLADGEAAFQEIFHVHLHVIPRFAGDTFRIDAEWRRRERVELDATAAAVREGMASAARLGAGPAPGQ</sequence>
<dbReference type="Pfam" id="PF01230">
    <property type="entry name" value="HIT"/>
    <property type="match status" value="1"/>
</dbReference>
<evidence type="ECO:0000256" key="1">
    <source>
        <dbReference type="PROSITE-ProRule" id="PRU00464"/>
    </source>
</evidence>
<gene>
    <name evidence="3" type="ORF">ACIBP4_03445</name>
</gene>
<dbReference type="RefSeq" id="WP_396768445.1">
    <property type="nucleotide sequence ID" value="NZ_JBITLA010000002.1"/>
</dbReference>
<dbReference type="Proteomes" id="UP001612812">
    <property type="component" value="Unassembled WGS sequence"/>
</dbReference>
<name>A0ABW7ZEQ9_9ACTN</name>
<feature type="domain" description="HIT" evidence="2">
    <location>
        <begin position="15"/>
        <end position="123"/>
    </location>
</feature>
<evidence type="ECO:0000313" key="4">
    <source>
        <dbReference type="Proteomes" id="UP001612812"/>
    </source>
</evidence>
<dbReference type="PROSITE" id="PS51084">
    <property type="entry name" value="HIT_2"/>
    <property type="match status" value="1"/>
</dbReference>
<dbReference type="InterPro" id="IPR036265">
    <property type="entry name" value="HIT-like_sf"/>
</dbReference>
<dbReference type="Gene3D" id="3.30.428.10">
    <property type="entry name" value="HIT-like"/>
    <property type="match status" value="1"/>
</dbReference>
<dbReference type="SUPFAM" id="SSF54197">
    <property type="entry name" value="HIT-like"/>
    <property type="match status" value="1"/>
</dbReference>
<dbReference type="PRINTS" id="PR00332">
    <property type="entry name" value="HISTRIAD"/>
</dbReference>
<reference evidence="3 4" key="1">
    <citation type="submission" date="2024-10" db="EMBL/GenBank/DDBJ databases">
        <title>The Natural Products Discovery Center: Release of the First 8490 Sequenced Strains for Exploring Actinobacteria Biosynthetic Diversity.</title>
        <authorList>
            <person name="Kalkreuter E."/>
            <person name="Kautsar S.A."/>
            <person name="Yang D."/>
            <person name="Bader C.D."/>
            <person name="Teijaro C.N."/>
            <person name="Fluegel L."/>
            <person name="Davis C.M."/>
            <person name="Simpson J.R."/>
            <person name="Lauterbach L."/>
            <person name="Steele A.D."/>
            <person name="Gui C."/>
            <person name="Meng S."/>
            <person name="Li G."/>
            <person name="Viehrig K."/>
            <person name="Ye F."/>
            <person name="Su P."/>
            <person name="Kiefer A.F."/>
            <person name="Nichols A."/>
            <person name="Cepeda A.J."/>
            <person name="Yan W."/>
            <person name="Fan B."/>
            <person name="Jiang Y."/>
            <person name="Adhikari A."/>
            <person name="Zheng C.-J."/>
            <person name="Schuster L."/>
            <person name="Cowan T.M."/>
            <person name="Smanski M.J."/>
            <person name="Chevrette M.G."/>
            <person name="De Carvalho L.P.S."/>
            <person name="Shen B."/>
        </authorList>
    </citation>
    <scope>NUCLEOTIDE SEQUENCE [LARGE SCALE GENOMIC DNA]</scope>
    <source>
        <strain evidence="3 4">NPDC049845</strain>
    </source>
</reference>
<dbReference type="InterPro" id="IPR019808">
    <property type="entry name" value="Histidine_triad_CS"/>
</dbReference>
<keyword evidence="3" id="KW-0489">Methyltransferase</keyword>
<dbReference type="PANTHER" id="PTHR46648:SF1">
    <property type="entry name" value="ADENOSINE 5'-MONOPHOSPHORAMIDASE HNT1"/>
    <property type="match status" value="1"/>
</dbReference>
<dbReference type="InterPro" id="IPR011146">
    <property type="entry name" value="HIT-like"/>
</dbReference>
<accession>A0ABW7ZEQ9</accession>
<keyword evidence="4" id="KW-1185">Reference proteome</keyword>
<dbReference type="EC" id="2.1.1.-" evidence="3"/>